<evidence type="ECO:0000259" key="4">
    <source>
        <dbReference type="Pfam" id="PF07992"/>
    </source>
</evidence>
<dbReference type="Gene3D" id="3.50.50.60">
    <property type="entry name" value="FAD/NAD(P)-binding domain"/>
    <property type="match status" value="2"/>
</dbReference>
<accession>A0A6A6RB46</accession>
<evidence type="ECO:0000313" key="5">
    <source>
        <dbReference type="EMBL" id="KAF2501674.1"/>
    </source>
</evidence>
<organism evidence="5 6">
    <name type="scientific">Lophium mytilinum</name>
    <dbReference type="NCBI Taxonomy" id="390894"/>
    <lineage>
        <taxon>Eukaryota</taxon>
        <taxon>Fungi</taxon>
        <taxon>Dikarya</taxon>
        <taxon>Ascomycota</taxon>
        <taxon>Pezizomycotina</taxon>
        <taxon>Dothideomycetes</taxon>
        <taxon>Pleosporomycetidae</taxon>
        <taxon>Mytilinidiales</taxon>
        <taxon>Mytilinidiaceae</taxon>
        <taxon>Lophium</taxon>
    </lineage>
</organism>
<sequence>MAPTTDVLIIGGGPAGLSAALSLARQAHTVKIFDSGVYRNQDADYMHMLPGFDHVDPVKFRGTAVENIISRYDSVSLHSVTIAGVKKTEEGHFEATDSDGKIWTGLKLILATGVEDIFPDIEGYADCWGTGIFHCLFCKGYEERNCASSGVLAIGGLANVPFGLHVARQATSLSKSVTIYTNGAEELATSMQSAFGNTGKMKSDSRRIKSFKKGPKNAEVTIEFEDGSEVTEGFLAHAPPTKLKGPFAEQLGVAMQGSDIKAGPPFYQTSVQGVFAAGDNCLPMKNIPLAISVGSLAGMGASTQVIAERLGQKSMFG</sequence>
<gene>
    <name evidence="5" type="ORF">BU16DRAFT_522585</name>
</gene>
<keyword evidence="6" id="KW-1185">Reference proteome</keyword>
<dbReference type="InterPro" id="IPR050097">
    <property type="entry name" value="Ferredoxin-NADP_redctase_2"/>
</dbReference>
<name>A0A6A6RB46_9PEZI</name>
<evidence type="ECO:0000256" key="1">
    <source>
        <dbReference type="ARBA" id="ARBA00009333"/>
    </source>
</evidence>
<dbReference type="PANTHER" id="PTHR48105">
    <property type="entry name" value="THIOREDOXIN REDUCTASE 1-RELATED-RELATED"/>
    <property type="match status" value="1"/>
</dbReference>
<reference evidence="5" key="1">
    <citation type="journal article" date="2020" name="Stud. Mycol.">
        <title>101 Dothideomycetes genomes: a test case for predicting lifestyles and emergence of pathogens.</title>
        <authorList>
            <person name="Haridas S."/>
            <person name="Albert R."/>
            <person name="Binder M."/>
            <person name="Bloem J."/>
            <person name="Labutti K."/>
            <person name="Salamov A."/>
            <person name="Andreopoulos B."/>
            <person name="Baker S."/>
            <person name="Barry K."/>
            <person name="Bills G."/>
            <person name="Bluhm B."/>
            <person name="Cannon C."/>
            <person name="Castanera R."/>
            <person name="Culley D."/>
            <person name="Daum C."/>
            <person name="Ezra D."/>
            <person name="Gonzalez J."/>
            <person name="Henrissat B."/>
            <person name="Kuo A."/>
            <person name="Liang C."/>
            <person name="Lipzen A."/>
            <person name="Lutzoni F."/>
            <person name="Magnuson J."/>
            <person name="Mondo S."/>
            <person name="Nolan M."/>
            <person name="Ohm R."/>
            <person name="Pangilinan J."/>
            <person name="Park H.-J."/>
            <person name="Ramirez L."/>
            <person name="Alfaro M."/>
            <person name="Sun H."/>
            <person name="Tritt A."/>
            <person name="Yoshinaga Y."/>
            <person name="Zwiers L.-H."/>
            <person name="Turgeon B."/>
            <person name="Goodwin S."/>
            <person name="Spatafora J."/>
            <person name="Crous P."/>
            <person name="Grigoriev I."/>
        </authorList>
    </citation>
    <scope>NUCLEOTIDE SEQUENCE</scope>
    <source>
        <strain evidence="5">CBS 269.34</strain>
    </source>
</reference>
<keyword evidence="2" id="KW-0285">Flavoprotein</keyword>
<dbReference type="GO" id="GO:0097237">
    <property type="term" value="P:cellular response to toxic substance"/>
    <property type="evidence" value="ECO:0007669"/>
    <property type="project" value="UniProtKB-ARBA"/>
</dbReference>
<dbReference type="GO" id="GO:0016491">
    <property type="term" value="F:oxidoreductase activity"/>
    <property type="evidence" value="ECO:0007669"/>
    <property type="project" value="UniProtKB-KW"/>
</dbReference>
<feature type="domain" description="FAD/NAD(P)-binding" evidence="4">
    <location>
        <begin position="6"/>
        <end position="288"/>
    </location>
</feature>
<dbReference type="InterPro" id="IPR036188">
    <property type="entry name" value="FAD/NAD-bd_sf"/>
</dbReference>
<dbReference type="OrthoDB" id="10260355at2759"/>
<evidence type="ECO:0000256" key="2">
    <source>
        <dbReference type="ARBA" id="ARBA00022630"/>
    </source>
</evidence>
<evidence type="ECO:0000313" key="6">
    <source>
        <dbReference type="Proteomes" id="UP000799750"/>
    </source>
</evidence>
<proteinExistence type="inferred from homology"/>
<dbReference type="InterPro" id="IPR023753">
    <property type="entry name" value="FAD/NAD-binding_dom"/>
</dbReference>
<dbReference type="EMBL" id="MU004182">
    <property type="protein sequence ID" value="KAF2501674.1"/>
    <property type="molecule type" value="Genomic_DNA"/>
</dbReference>
<dbReference type="AlphaFoldDB" id="A0A6A6RB46"/>
<dbReference type="SUPFAM" id="SSF51905">
    <property type="entry name" value="FAD/NAD(P)-binding domain"/>
    <property type="match status" value="1"/>
</dbReference>
<protein>
    <submittedName>
        <fullName evidence="5">FAD/NAD(P)-binding domain-containing protein</fullName>
    </submittedName>
</protein>
<dbReference type="PRINTS" id="PR00368">
    <property type="entry name" value="FADPNR"/>
</dbReference>
<dbReference type="Proteomes" id="UP000799750">
    <property type="component" value="Unassembled WGS sequence"/>
</dbReference>
<comment type="similarity">
    <text evidence="1">Belongs to the class-II pyridine nucleotide-disulfide oxidoreductase family.</text>
</comment>
<dbReference type="Pfam" id="PF07992">
    <property type="entry name" value="Pyr_redox_2"/>
    <property type="match status" value="1"/>
</dbReference>
<dbReference type="PRINTS" id="PR00469">
    <property type="entry name" value="PNDRDTASEII"/>
</dbReference>
<evidence type="ECO:0000256" key="3">
    <source>
        <dbReference type="ARBA" id="ARBA00023002"/>
    </source>
</evidence>
<keyword evidence="3" id="KW-0560">Oxidoreductase</keyword>